<keyword evidence="5" id="KW-0479">Metal-binding</keyword>
<keyword evidence="7 12" id="KW-0560">Oxidoreductase</keyword>
<evidence type="ECO:0000256" key="2">
    <source>
        <dbReference type="ARBA" id="ARBA00004063"/>
    </source>
</evidence>
<dbReference type="Gene3D" id="2.60.120.620">
    <property type="entry name" value="q2cbj1_9rhob like domain"/>
    <property type="match status" value="1"/>
</dbReference>
<dbReference type="GO" id="GO:0005506">
    <property type="term" value="F:iron ion binding"/>
    <property type="evidence" value="ECO:0007669"/>
    <property type="project" value="UniProtKB-ARBA"/>
</dbReference>
<dbReference type="PANTHER" id="PTHR20883:SF48">
    <property type="entry name" value="ECTOINE DIOXYGENASE"/>
    <property type="match status" value="1"/>
</dbReference>
<comment type="caution">
    <text evidence="12">The sequence shown here is derived from an EMBL/GenBank/DDBJ whole genome shotgun (WGS) entry which is preliminary data.</text>
</comment>
<dbReference type="EC" id="1.14.11.55" evidence="10"/>
<name>A0A7X6DLS2_9BACT</name>
<evidence type="ECO:0000313" key="12">
    <source>
        <dbReference type="EMBL" id="NKE69258.1"/>
    </source>
</evidence>
<evidence type="ECO:0000256" key="4">
    <source>
        <dbReference type="ARBA" id="ARBA00011738"/>
    </source>
</evidence>
<comment type="function">
    <text evidence="2">Involved in the biosynthesis of 5-hydroxyectoine, called compatible solute, which helps organisms to survive extreme osmotic stress by acting as a highly soluble organic osmolyte. Catalyzes the 2-oxoglutarate-dependent selective hydroxylation of L-ectoine to yield (4S,5S)-5-hydroxyectoine.</text>
</comment>
<evidence type="ECO:0000256" key="7">
    <source>
        <dbReference type="ARBA" id="ARBA00023002"/>
    </source>
</evidence>
<keyword evidence="13" id="KW-1185">Reference proteome</keyword>
<protein>
    <recommendedName>
        <fullName evidence="10">Ectoine hydroxylase</fullName>
        <ecNumber evidence="10">1.14.11.55</ecNumber>
    </recommendedName>
</protein>
<evidence type="ECO:0000256" key="9">
    <source>
        <dbReference type="ARBA" id="ARBA00049228"/>
    </source>
</evidence>
<dbReference type="GO" id="GO:0016706">
    <property type="term" value="F:2-oxoglutarate-dependent dioxygenase activity"/>
    <property type="evidence" value="ECO:0007669"/>
    <property type="project" value="InterPro"/>
</dbReference>
<dbReference type="EMBL" id="VTOW01000001">
    <property type="protein sequence ID" value="NKE69258.1"/>
    <property type="molecule type" value="Genomic_DNA"/>
</dbReference>
<dbReference type="PANTHER" id="PTHR20883">
    <property type="entry name" value="PHYTANOYL-COA DIOXYGENASE DOMAIN CONTAINING 1"/>
    <property type="match status" value="1"/>
</dbReference>
<evidence type="ECO:0000256" key="6">
    <source>
        <dbReference type="ARBA" id="ARBA00022964"/>
    </source>
</evidence>
<organism evidence="12 13">
    <name type="scientific">Candidatus Manganitrophus noduliformans</name>
    <dbReference type="NCBI Taxonomy" id="2606439"/>
    <lineage>
        <taxon>Bacteria</taxon>
        <taxon>Pseudomonadati</taxon>
        <taxon>Nitrospirota</taxon>
        <taxon>Nitrospiria</taxon>
        <taxon>Candidatus Troglogloeales</taxon>
        <taxon>Candidatus Manganitrophaceae</taxon>
        <taxon>Candidatus Manganitrophus</taxon>
    </lineage>
</organism>
<sequence length="313" mass="34872">MRSESATKPQETREDRYPSRVYETPRMTERTDPVVHGTAAGPLTPEEVAFFEKNGYLSFQGVFSSEEAATYLEELRRLSLSPEVKGAAETVLEPDSEAVRSIFNVHRSNPLLRRLACDRRIVEIMIQLLGGAVYMHQSRINYKPGFRGKEFDWHSDFETWHVEDGMPGMRAISCSVNLTENNPYNGPLMLIPGSHRHYVSCVGETPDDHYKQSLRKQDYGVPDRESLRRLVDLGGIVAPTGPPGSLVLFECNMMHGSNSNITPWPRSNVFFVYNSVENALGAPYGGTTPRPDFIASRDFTPVPSGQAAGSTAS</sequence>
<dbReference type="InterPro" id="IPR012774">
    <property type="entry name" value="EctD"/>
</dbReference>
<dbReference type="InterPro" id="IPR008775">
    <property type="entry name" value="Phytyl_CoA_dOase-like"/>
</dbReference>
<evidence type="ECO:0000256" key="3">
    <source>
        <dbReference type="ARBA" id="ARBA00007851"/>
    </source>
</evidence>
<comment type="similarity">
    <text evidence="3">Belongs to the PhyH family. EctD subfamily.</text>
</comment>
<dbReference type="SUPFAM" id="SSF51197">
    <property type="entry name" value="Clavaminate synthase-like"/>
    <property type="match status" value="1"/>
</dbReference>
<dbReference type="RefSeq" id="WP_168057573.1">
    <property type="nucleotide sequence ID" value="NZ_VTOW01000001.1"/>
</dbReference>
<proteinExistence type="inferred from homology"/>
<comment type="cofactor">
    <cofactor evidence="1">
        <name>Fe(2+)</name>
        <dbReference type="ChEBI" id="CHEBI:29033"/>
    </cofactor>
</comment>
<evidence type="ECO:0000256" key="11">
    <source>
        <dbReference type="SAM" id="MobiDB-lite"/>
    </source>
</evidence>
<reference evidence="12 13" key="1">
    <citation type="journal article" date="2020" name="Nature">
        <title>Bacterial chemolithoautotrophy via manganese oxidation.</title>
        <authorList>
            <person name="Yu H."/>
            <person name="Leadbetter J.R."/>
        </authorList>
    </citation>
    <scope>NUCLEOTIDE SEQUENCE [LARGE SCALE GENOMIC DNA]</scope>
    <source>
        <strain evidence="12 13">Mn-1</strain>
    </source>
</reference>
<comment type="catalytic activity">
    <reaction evidence="9">
        <text>L-ectoine + 2-oxoglutarate + O2 = 5-hydroxyectoine + succinate + CO2</text>
        <dbReference type="Rhea" id="RHEA:45740"/>
        <dbReference type="ChEBI" id="CHEBI:15379"/>
        <dbReference type="ChEBI" id="CHEBI:16526"/>
        <dbReference type="ChEBI" id="CHEBI:16810"/>
        <dbReference type="ChEBI" id="CHEBI:30031"/>
        <dbReference type="ChEBI" id="CHEBI:58515"/>
        <dbReference type="ChEBI" id="CHEBI:85413"/>
        <dbReference type="EC" id="1.14.11.55"/>
    </reaction>
</comment>
<keyword evidence="6" id="KW-0223">Dioxygenase</keyword>
<dbReference type="NCBIfam" id="TIGR02408">
    <property type="entry name" value="ectoine_ThpD"/>
    <property type="match status" value="1"/>
</dbReference>
<evidence type="ECO:0000313" key="13">
    <source>
        <dbReference type="Proteomes" id="UP000534783"/>
    </source>
</evidence>
<evidence type="ECO:0000256" key="8">
    <source>
        <dbReference type="ARBA" id="ARBA00023004"/>
    </source>
</evidence>
<gene>
    <name evidence="12" type="primary">thpD</name>
    <name evidence="12" type="ORF">MNODULE_00630</name>
</gene>
<feature type="compositionally biased region" description="Basic and acidic residues" evidence="11">
    <location>
        <begin position="1"/>
        <end position="18"/>
    </location>
</feature>
<comment type="subunit">
    <text evidence="4">Homodimer.</text>
</comment>
<dbReference type="Pfam" id="PF05721">
    <property type="entry name" value="PhyH"/>
    <property type="match status" value="1"/>
</dbReference>
<feature type="region of interest" description="Disordered" evidence="11">
    <location>
        <begin position="1"/>
        <end position="35"/>
    </location>
</feature>
<dbReference type="AlphaFoldDB" id="A0A7X6DLS2"/>
<dbReference type="Proteomes" id="UP000534783">
    <property type="component" value="Unassembled WGS sequence"/>
</dbReference>
<evidence type="ECO:0000256" key="1">
    <source>
        <dbReference type="ARBA" id="ARBA00001954"/>
    </source>
</evidence>
<evidence type="ECO:0000256" key="5">
    <source>
        <dbReference type="ARBA" id="ARBA00022723"/>
    </source>
</evidence>
<keyword evidence="8" id="KW-0408">Iron</keyword>
<accession>A0A7X6DLS2</accession>
<evidence type="ECO:0000256" key="10">
    <source>
        <dbReference type="NCBIfam" id="TIGR02408"/>
    </source>
</evidence>